<evidence type="ECO:0000256" key="4">
    <source>
        <dbReference type="ARBA" id="ARBA00023163"/>
    </source>
</evidence>
<dbReference type="PANTHER" id="PTHR30055">
    <property type="entry name" value="HTH-TYPE TRANSCRIPTIONAL REGULATOR RUTR"/>
    <property type="match status" value="1"/>
</dbReference>
<dbReference type="EMBL" id="CZKA01000016">
    <property type="protein sequence ID" value="CUR55201.1"/>
    <property type="molecule type" value="Genomic_DNA"/>
</dbReference>
<accession>A0A2P2BZP3</accession>
<evidence type="ECO:0000259" key="5">
    <source>
        <dbReference type="PROSITE" id="PS50977"/>
    </source>
</evidence>
<reference evidence="6" key="1">
    <citation type="submission" date="2015-08" db="EMBL/GenBank/DDBJ databases">
        <authorList>
            <person name="Babu N.S."/>
            <person name="Beckwith C.J."/>
            <person name="Beseler K.G."/>
            <person name="Brison A."/>
            <person name="Carone J.V."/>
            <person name="Caskin T.P."/>
            <person name="Diamond M."/>
            <person name="Durham M.E."/>
            <person name="Foxe J.M."/>
            <person name="Go M."/>
            <person name="Henderson B.A."/>
            <person name="Jones I.B."/>
            <person name="McGettigan J.A."/>
            <person name="Micheletti S.J."/>
            <person name="Nasrallah M.E."/>
            <person name="Ortiz D."/>
            <person name="Piller C.R."/>
            <person name="Privatt S.R."/>
            <person name="Schneider S.L."/>
            <person name="Sharp S."/>
            <person name="Smith T.C."/>
            <person name="Stanton J.D."/>
            <person name="Ullery H.E."/>
            <person name="Wilson R.J."/>
            <person name="Serrano M.G."/>
            <person name="Buck G."/>
            <person name="Lee V."/>
            <person name="Wang Y."/>
            <person name="Carvalho R."/>
            <person name="Voegtly L."/>
            <person name="Shi R."/>
            <person name="Duckworth R."/>
            <person name="Johnson A."/>
            <person name="Loviza R."/>
            <person name="Walstead R."/>
            <person name="Shah Z."/>
            <person name="Kiflezghi M."/>
            <person name="Wade K."/>
            <person name="Ball S.L."/>
            <person name="Bradley K.W."/>
            <person name="Asai D.J."/>
            <person name="Bowman C.A."/>
            <person name="Russell D.A."/>
            <person name="Pope W.H."/>
            <person name="Jacobs-Sera D."/>
            <person name="Hendrix R.W."/>
            <person name="Hatfull G.F."/>
        </authorList>
    </citation>
    <scope>NUCLEOTIDE SEQUENCE</scope>
</reference>
<keyword evidence="4" id="KW-0804">Transcription</keyword>
<dbReference type="Pfam" id="PF00440">
    <property type="entry name" value="TetR_N"/>
    <property type="match status" value="1"/>
</dbReference>
<evidence type="ECO:0000256" key="2">
    <source>
        <dbReference type="ARBA" id="ARBA00023015"/>
    </source>
</evidence>
<dbReference type="InterPro" id="IPR009057">
    <property type="entry name" value="Homeodomain-like_sf"/>
</dbReference>
<dbReference type="InterPro" id="IPR036271">
    <property type="entry name" value="Tet_transcr_reg_TetR-rel_C_sf"/>
</dbReference>
<organism evidence="6">
    <name type="scientific">metagenome</name>
    <dbReference type="NCBI Taxonomy" id="256318"/>
    <lineage>
        <taxon>unclassified sequences</taxon>
        <taxon>metagenomes</taxon>
    </lineage>
</organism>
<dbReference type="PRINTS" id="PR00400">
    <property type="entry name" value="TETREPRESSOR"/>
</dbReference>
<dbReference type="InterPro" id="IPR050109">
    <property type="entry name" value="HTH-type_TetR-like_transc_reg"/>
</dbReference>
<dbReference type="AlphaFoldDB" id="A0A2P2BZP3"/>
<dbReference type="GO" id="GO:0003700">
    <property type="term" value="F:DNA-binding transcription factor activity"/>
    <property type="evidence" value="ECO:0007669"/>
    <property type="project" value="TreeGrafter"/>
</dbReference>
<dbReference type="InterPro" id="IPR003012">
    <property type="entry name" value="Tet_transcr_reg_TetR"/>
</dbReference>
<dbReference type="Gene3D" id="1.10.10.60">
    <property type="entry name" value="Homeodomain-like"/>
    <property type="match status" value="1"/>
</dbReference>
<feature type="domain" description="HTH tetR-type" evidence="5">
    <location>
        <begin position="11"/>
        <end position="71"/>
    </location>
</feature>
<protein>
    <submittedName>
        <fullName evidence="6">Transcriptional regulator, TetR family</fullName>
    </submittedName>
</protein>
<dbReference type="PANTHER" id="PTHR30055:SF151">
    <property type="entry name" value="TRANSCRIPTIONAL REGULATORY PROTEIN"/>
    <property type="match status" value="1"/>
</dbReference>
<dbReference type="InterPro" id="IPR001647">
    <property type="entry name" value="HTH_TetR"/>
</dbReference>
<keyword evidence="2" id="KW-0805">Transcription regulation</keyword>
<proteinExistence type="predicted"/>
<dbReference type="SUPFAM" id="SSF46689">
    <property type="entry name" value="Homeodomain-like"/>
    <property type="match status" value="1"/>
</dbReference>
<dbReference type="PROSITE" id="PS50977">
    <property type="entry name" value="HTH_TETR_2"/>
    <property type="match status" value="1"/>
</dbReference>
<dbReference type="GO" id="GO:0045892">
    <property type="term" value="P:negative regulation of DNA-templated transcription"/>
    <property type="evidence" value="ECO:0007669"/>
    <property type="project" value="InterPro"/>
</dbReference>
<dbReference type="GO" id="GO:0046677">
    <property type="term" value="P:response to antibiotic"/>
    <property type="evidence" value="ECO:0007669"/>
    <property type="project" value="InterPro"/>
</dbReference>
<dbReference type="GO" id="GO:0000976">
    <property type="term" value="F:transcription cis-regulatory region binding"/>
    <property type="evidence" value="ECO:0007669"/>
    <property type="project" value="TreeGrafter"/>
</dbReference>
<evidence type="ECO:0000256" key="1">
    <source>
        <dbReference type="ARBA" id="ARBA00022491"/>
    </source>
</evidence>
<keyword evidence="1" id="KW-0678">Repressor</keyword>
<evidence type="ECO:0000313" key="6">
    <source>
        <dbReference type="EMBL" id="CUR55201.1"/>
    </source>
</evidence>
<evidence type="ECO:0000256" key="3">
    <source>
        <dbReference type="ARBA" id="ARBA00023125"/>
    </source>
</evidence>
<gene>
    <name evidence="6" type="ORF">NOCA2230121</name>
</gene>
<keyword evidence="3" id="KW-0238">DNA-binding</keyword>
<dbReference type="Pfam" id="PF02909">
    <property type="entry name" value="TetR_C_1"/>
    <property type="match status" value="1"/>
</dbReference>
<dbReference type="Gene3D" id="1.10.357.10">
    <property type="entry name" value="Tetracycline Repressor, domain 2"/>
    <property type="match status" value="1"/>
</dbReference>
<dbReference type="SUPFAM" id="SSF48498">
    <property type="entry name" value="Tetracyclin repressor-like, C-terminal domain"/>
    <property type="match status" value="1"/>
</dbReference>
<sequence length="219" mass="23604">MTGSTAGARAPLSRERAVMVAVGLADAGGIASLTMRKLAAELGVEAMSLYHHVANKDDILDAMVDFVFSEIELPSLTAPWRAAMRARAFSAREVLLAHPWAIGLMDSRATPGQATLRHHDAVLGCLRTSGFEIAMAAHAISLLDSYVHGFVLQEISLPFDASSSLDAEATEMLAQMDTAAFPYLMEIATEHVLQPGYSYADEFPFGLELILDGLERLAR</sequence>
<dbReference type="InterPro" id="IPR004111">
    <property type="entry name" value="Repressor_TetR_C"/>
</dbReference>
<name>A0A2P2BZP3_9ZZZZ</name>